<sequence>MKKPISIALSCLALFACSPSTENTTEEEKVQLEWRDLFNGKDLNDWSIKISKHELNDNFANTFRVEDGMMQVRYDRYDQFDRQYGHIFYNESFSNYVLQVQYRFVGEQANGGEGWAWRNSGAMLHGQDPKTMLVDQDFPISVEAQFLGGNGTDKRSTCNLCTPGTNVVLADTLFTPHCINSSSETYAGDQWVTANFIVLGDSVIHHMVGLDTVFSYNKPQIGGGNVNPSDPAVKIDGMLLKEGFISLQSESHPIDFRKVVIVELDDLIGQDEKLNKAVLELLKSETSTTNE</sequence>
<dbReference type="Gene3D" id="2.60.120.560">
    <property type="entry name" value="Exo-inulinase, domain 1"/>
    <property type="match status" value="1"/>
</dbReference>
<feature type="domain" description="3-keto-alpha-glucoside-1,2-lyase/3-keto-2-hydroxy-glucal hydratase" evidence="2">
    <location>
        <begin position="33"/>
        <end position="261"/>
    </location>
</feature>
<protein>
    <submittedName>
        <fullName evidence="3">DUF1080 domain-containing protein</fullName>
    </submittedName>
</protein>
<evidence type="ECO:0000256" key="1">
    <source>
        <dbReference type="SAM" id="SignalP"/>
    </source>
</evidence>
<feature type="chain" id="PRO_5047526217" evidence="1">
    <location>
        <begin position="23"/>
        <end position="291"/>
    </location>
</feature>
<dbReference type="Proteomes" id="UP000664480">
    <property type="component" value="Unassembled WGS sequence"/>
</dbReference>
<dbReference type="InterPro" id="IPR010496">
    <property type="entry name" value="AL/BT2_dom"/>
</dbReference>
<comment type="caution">
    <text evidence="3">The sequence shown here is derived from an EMBL/GenBank/DDBJ whole genome shotgun (WGS) entry which is preliminary data.</text>
</comment>
<name>A0ABS3CEW6_9BACT</name>
<keyword evidence="4" id="KW-1185">Reference proteome</keyword>
<accession>A0ABS3CEW6</accession>
<evidence type="ECO:0000313" key="4">
    <source>
        <dbReference type="Proteomes" id="UP000664480"/>
    </source>
</evidence>
<dbReference type="RefSeq" id="WP_206586302.1">
    <property type="nucleotide sequence ID" value="NZ_JAFKCU010000002.1"/>
</dbReference>
<gene>
    <name evidence="3" type="ORF">J0A69_09405</name>
</gene>
<organism evidence="3 4">
    <name type="scientific">Algoriphagus pacificus</name>
    <dbReference type="NCBI Taxonomy" id="2811234"/>
    <lineage>
        <taxon>Bacteria</taxon>
        <taxon>Pseudomonadati</taxon>
        <taxon>Bacteroidota</taxon>
        <taxon>Cytophagia</taxon>
        <taxon>Cytophagales</taxon>
        <taxon>Cyclobacteriaceae</taxon>
        <taxon>Algoriphagus</taxon>
    </lineage>
</organism>
<keyword evidence="1" id="KW-0732">Signal</keyword>
<dbReference type="PROSITE" id="PS51257">
    <property type="entry name" value="PROKAR_LIPOPROTEIN"/>
    <property type="match status" value="1"/>
</dbReference>
<dbReference type="Pfam" id="PF06439">
    <property type="entry name" value="3keto-disac_hyd"/>
    <property type="match status" value="1"/>
</dbReference>
<feature type="signal peptide" evidence="1">
    <location>
        <begin position="1"/>
        <end position="22"/>
    </location>
</feature>
<proteinExistence type="predicted"/>
<evidence type="ECO:0000259" key="2">
    <source>
        <dbReference type="Pfam" id="PF06439"/>
    </source>
</evidence>
<reference evidence="3 4" key="1">
    <citation type="submission" date="2021-03" db="EMBL/GenBank/DDBJ databases">
        <title>novel species isolated from a fishpond in China.</title>
        <authorList>
            <person name="Lu H."/>
            <person name="Cai Z."/>
        </authorList>
    </citation>
    <scope>NUCLEOTIDE SEQUENCE [LARGE SCALE GENOMIC DNA]</scope>
    <source>
        <strain evidence="3 4">YJ13C</strain>
    </source>
</reference>
<evidence type="ECO:0000313" key="3">
    <source>
        <dbReference type="EMBL" id="MBN7815645.1"/>
    </source>
</evidence>
<dbReference type="EMBL" id="JAFKCU010000002">
    <property type="protein sequence ID" value="MBN7815645.1"/>
    <property type="molecule type" value="Genomic_DNA"/>
</dbReference>